<dbReference type="EMBL" id="VSSQ01118392">
    <property type="protein sequence ID" value="MPN52358.1"/>
    <property type="molecule type" value="Genomic_DNA"/>
</dbReference>
<gene>
    <name evidence="1" type="ORF">SDC9_200019</name>
</gene>
<dbReference type="AlphaFoldDB" id="A0A645IM36"/>
<comment type="caution">
    <text evidence="1">The sequence shown here is derived from an EMBL/GenBank/DDBJ whole genome shotgun (WGS) entry which is preliminary data.</text>
</comment>
<sequence>MRVDQNGQVSNVGFFSRKATITAVITDTGGNIFKDKITIVFYKNNSQLSRHVSNAYSEKYQVFTEEQITEILHIVKTVALNYFKAQLV</sequence>
<protein>
    <submittedName>
        <fullName evidence="1">Uncharacterized protein</fullName>
    </submittedName>
</protein>
<reference evidence="1" key="1">
    <citation type="submission" date="2019-08" db="EMBL/GenBank/DDBJ databases">
        <authorList>
            <person name="Kucharzyk K."/>
            <person name="Murdoch R.W."/>
            <person name="Higgins S."/>
            <person name="Loffler F."/>
        </authorList>
    </citation>
    <scope>NUCLEOTIDE SEQUENCE</scope>
</reference>
<accession>A0A645IM36</accession>
<proteinExistence type="predicted"/>
<evidence type="ECO:0000313" key="1">
    <source>
        <dbReference type="EMBL" id="MPN52358.1"/>
    </source>
</evidence>
<organism evidence="1">
    <name type="scientific">bioreactor metagenome</name>
    <dbReference type="NCBI Taxonomy" id="1076179"/>
    <lineage>
        <taxon>unclassified sequences</taxon>
        <taxon>metagenomes</taxon>
        <taxon>ecological metagenomes</taxon>
    </lineage>
</organism>
<name>A0A645IM36_9ZZZZ</name>